<dbReference type="InterPro" id="IPR034660">
    <property type="entry name" value="DinB/YfiT-like"/>
</dbReference>
<dbReference type="Proteomes" id="UP000675781">
    <property type="component" value="Unassembled WGS sequence"/>
</dbReference>
<dbReference type="Gene3D" id="1.20.120.450">
    <property type="entry name" value="dinb family like domain"/>
    <property type="match status" value="1"/>
</dbReference>
<dbReference type="EMBL" id="JAGSOG010000421">
    <property type="protein sequence ID" value="MBR7839321.1"/>
    <property type="molecule type" value="Genomic_DNA"/>
</dbReference>
<gene>
    <name evidence="3" type="ORF">KDL01_39035</name>
</gene>
<evidence type="ECO:0000313" key="3">
    <source>
        <dbReference type="EMBL" id="MBR7839321.1"/>
    </source>
</evidence>
<dbReference type="PANTHER" id="PTHR40758">
    <property type="entry name" value="CONSERVED PROTEIN"/>
    <property type="match status" value="1"/>
</dbReference>
<reference evidence="3" key="1">
    <citation type="submission" date="2021-04" db="EMBL/GenBank/DDBJ databases">
        <title>Genome based classification of Actinospica acidithermotolerans sp. nov., an actinobacterium isolated from an Indonesian hot spring.</title>
        <authorList>
            <person name="Kusuma A.B."/>
            <person name="Putra K.E."/>
            <person name="Nafisah S."/>
            <person name="Loh J."/>
            <person name="Nouioui I."/>
            <person name="Goodfellow M."/>
        </authorList>
    </citation>
    <scope>NUCLEOTIDE SEQUENCE</scope>
    <source>
        <strain evidence="3">CSCA 57</strain>
    </source>
</reference>
<proteinExistence type="predicted"/>
<evidence type="ECO:0000259" key="1">
    <source>
        <dbReference type="Pfam" id="PF07398"/>
    </source>
</evidence>
<sequence>MPTLAPSPAWHTLDYPRVLDLIKAEIDRIGALIAETDDGATPAPSCPDWTLAELVRHIGEIHRWAAAILTRLPQERIELTEQELELPDGWGTQTTQWFAEGGALLLAALRAADPEAPCYSWGTDQHARFWFRRMLHETTMHRIDVEYAVLGQPGALDAAVASDNIDEFLTNVPSMARFRPAVRELHGDGETIHLHATDLDGVELPGEWLITLEPHGYRWSHAHVKGAAAVRGTVSNLALWLNGRLAQDDAALERLGDEPLVNYWRAKTSF</sequence>
<feature type="domain" description="MDMPI C-terminal" evidence="1">
    <location>
        <begin position="160"/>
        <end position="261"/>
    </location>
</feature>
<dbReference type="GO" id="GO:0005886">
    <property type="term" value="C:plasma membrane"/>
    <property type="evidence" value="ECO:0007669"/>
    <property type="project" value="TreeGrafter"/>
</dbReference>
<organism evidence="3 4">
    <name type="scientific">Actinospica durhamensis</name>
    <dbReference type="NCBI Taxonomy" id="1508375"/>
    <lineage>
        <taxon>Bacteria</taxon>
        <taxon>Bacillati</taxon>
        <taxon>Actinomycetota</taxon>
        <taxon>Actinomycetes</taxon>
        <taxon>Catenulisporales</taxon>
        <taxon>Actinospicaceae</taxon>
        <taxon>Actinospica</taxon>
    </lineage>
</organism>
<comment type="caution">
    <text evidence="3">The sequence shown here is derived from an EMBL/GenBank/DDBJ whole genome shotgun (WGS) entry which is preliminary data.</text>
</comment>
<dbReference type="InterPro" id="IPR024344">
    <property type="entry name" value="MDMPI_metal-binding"/>
</dbReference>
<accession>A0A941IWG1</accession>
<protein>
    <submittedName>
        <fullName evidence="3">Maleylpyruvate isomerase family mycothiol-dependent enzyme</fullName>
    </submittedName>
</protein>
<dbReference type="GO" id="GO:0046872">
    <property type="term" value="F:metal ion binding"/>
    <property type="evidence" value="ECO:0007669"/>
    <property type="project" value="InterPro"/>
</dbReference>
<dbReference type="InterPro" id="IPR010872">
    <property type="entry name" value="MDMPI_C-term_domain"/>
</dbReference>
<keyword evidence="4" id="KW-1185">Reference proteome</keyword>
<dbReference type="Pfam" id="PF11716">
    <property type="entry name" value="MDMPI_N"/>
    <property type="match status" value="1"/>
</dbReference>
<keyword evidence="3" id="KW-0413">Isomerase</keyword>
<feature type="domain" description="Mycothiol-dependent maleylpyruvate isomerase metal-binding" evidence="2">
    <location>
        <begin position="24"/>
        <end position="145"/>
    </location>
</feature>
<dbReference type="RefSeq" id="WP_212533758.1">
    <property type="nucleotide sequence ID" value="NZ_JAGSOG010000421.1"/>
</dbReference>
<dbReference type="Pfam" id="PF07398">
    <property type="entry name" value="MDMPI_C"/>
    <property type="match status" value="1"/>
</dbReference>
<dbReference type="InterPro" id="IPR017517">
    <property type="entry name" value="Maleyloyr_isom"/>
</dbReference>
<dbReference type="NCBIfam" id="TIGR03083">
    <property type="entry name" value="maleylpyruvate isomerase family mycothiol-dependent enzyme"/>
    <property type="match status" value="1"/>
</dbReference>
<evidence type="ECO:0000259" key="2">
    <source>
        <dbReference type="Pfam" id="PF11716"/>
    </source>
</evidence>
<evidence type="ECO:0000313" key="4">
    <source>
        <dbReference type="Proteomes" id="UP000675781"/>
    </source>
</evidence>
<dbReference type="AlphaFoldDB" id="A0A941IWG1"/>
<dbReference type="SUPFAM" id="SSF109854">
    <property type="entry name" value="DinB/YfiT-like putative metalloenzymes"/>
    <property type="match status" value="1"/>
</dbReference>
<dbReference type="GO" id="GO:0016853">
    <property type="term" value="F:isomerase activity"/>
    <property type="evidence" value="ECO:0007669"/>
    <property type="project" value="UniProtKB-KW"/>
</dbReference>
<name>A0A941IWG1_9ACTN</name>
<dbReference type="PANTHER" id="PTHR40758:SF1">
    <property type="entry name" value="CONSERVED PROTEIN"/>
    <property type="match status" value="1"/>
</dbReference>